<reference evidence="1 2" key="1">
    <citation type="submission" date="2017-03" db="EMBL/GenBank/DDBJ databases">
        <title>Lifting the veil on microbial sulfur biogeochemistry in mining wastewaters.</title>
        <authorList>
            <person name="Kantor R.S."/>
            <person name="Colenbrander Nelson T."/>
            <person name="Marshall S."/>
            <person name="Bennett D."/>
            <person name="Apte S."/>
            <person name="Camacho D."/>
            <person name="Thomas B.C."/>
            <person name="Warren L.A."/>
            <person name="Banfield J.F."/>
        </authorList>
    </citation>
    <scope>NUCLEOTIDE SEQUENCE [LARGE SCALE GENOMIC DNA]</scope>
    <source>
        <strain evidence="1">32-68-21</strain>
    </source>
</reference>
<evidence type="ECO:0000313" key="2">
    <source>
        <dbReference type="Proteomes" id="UP000216147"/>
    </source>
</evidence>
<evidence type="ECO:0000313" key="1">
    <source>
        <dbReference type="EMBL" id="OYX55764.1"/>
    </source>
</evidence>
<accession>A0A258HGN1</accession>
<dbReference type="EMBL" id="NCEQ01000012">
    <property type="protein sequence ID" value="OYX55764.1"/>
    <property type="molecule type" value="Genomic_DNA"/>
</dbReference>
<proteinExistence type="predicted"/>
<organism evidence="1 2">
    <name type="scientific">Brevundimonas subvibrioides</name>
    <dbReference type="NCBI Taxonomy" id="74313"/>
    <lineage>
        <taxon>Bacteria</taxon>
        <taxon>Pseudomonadati</taxon>
        <taxon>Pseudomonadota</taxon>
        <taxon>Alphaproteobacteria</taxon>
        <taxon>Caulobacterales</taxon>
        <taxon>Caulobacteraceae</taxon>
        <taxon>Brevundimonas</taxon>
    </lineage>
</organism>
<dbReference type="Proteomes" id="UP000216147">
    <property type="component" value="Unassembled WGS sequence"/>
</dbReference>
<dbReference type="AlphaFoldDB" id="A0A258HGN1"/>
<comment type="caution">
    <text evidence="1">The sequence shown here is derived from an EMBL/GenBank/DDBJ whole genome shotgun (WGS) entry which is preliminary data.</text>
</comment>
<name>A0A258HGN1_9CAUL</name>
<gene>
    <name evidence="1" type="ORF">B7Y86_12500</name>
</gene>
<protein>
    <submittedName>
        <fullName evidence="1">Uncharacterized protein</fullName>
    </submittedName>
</protein>
<sequence length="220" mass="24122">MISLADDQLPAFSSTEVGRLLEDLPSVRGFWLDDELLAATGLTSVPLLRKVQGLGLLDPKYVAMSVGGRRRVWTFKDVLLVQLLVEFAKRARIPVQSAVDWMLRPGRDWLVAAADLDGLIDDVLGSPPDLSPYVGSRFIIVDMTDVWFETERDLFERSEIDAPGPEVEPLGPSAQVASFLDVLNHAGTALVVDLAAIELTVCDDVKAQRAAHTAQEWARS</sequence>